<reference evidence="8" key="1">
    <citation type="submission" date="2013-07" db="EMBL/GenBank/DDBJ databases">
        <title>The genome of Eucalyptus grandis.</title>
        <authorList>
            <person name="Schmutz J."/>
            <person name="Hayes R."/>
            <person name="Myburg A."/>
            <person name="Tuskan G."/>
            <person name="Grattapaglia D."/>
            <person name="Rokhsar D.S."/>
        </authorList>
    </citation>
    <scope>NUCLEOTIDE SEQUENCE</scope>
    <source>
        <tissue evidence="8">Leaf extractions</tissue>
    </source>
</reference>
<proteinExistence type="inferred from homology"/>
<feature type="transmembrane region" description="Helical" evidence="6">
    <location>
        <begin position="368"/>
        <end position="390"/>
    </location>
</feature>
<sequence>MAEDSDVRVADSVIEESDLNTPEAMPEGPDQHDPVVVIEEIDQHPLRSKWNIPISVFFKDLRHVFKRDELGREIWGIAFPAALALAADPVASLIDTAFIGRLGPVEIAAVGVSIAIFNQASKVTIFPLVSITTSFVAEEETIRKTCASLEEDENPKKCSTKNTEMKELMPDDEMLKKLERGSTNNREVKDLVPTEDFSATTCKSTPIFSSKPKKAKLSKERRHIPSASTALVLGGILGLLQTLFLIFGAKLLLSLMGIKSDSPMMTPARKYLTLRALGAPAVLLSLAMQGVFRGFKDTKTPLYATVAGDLTNIVLDPILIFVCGLGVSGAAIAHVLSQYLISLILLLRLMKQVNLLPPSCKDLQFRRFLKNGILLLARVIAATICVTLAASTAARLGSIPMAAFQVCLQVWMTSSLLADGLAVAGQAILASAFAEKDYDRAIAAGVRVLQVLILMNHNDFLNHLKL</sequence>
<evidence type="ECO:0000256" key="6">
    <source>
        <dbReference type="RuleBase" id="RU004914"/>
    </source>
</evidence>
<protein>
    <recommendedName>
        <fullName evidence="6">Protein DETOXIFICATION</fullName>
    </recommendedName>
    <alternativeName>
        <fullName evidence="6">Multidrug and toxic compound extrusion protein</fullName>
    </alternativeName>
</protein>
<dbReference type="NCBIfam" id="TIGR00797">
    <property type="entry name" value="matE"/>
    <property type="match status" value="1"/>
</dbReference>
<feature type="transmembrane region" description="Helical" evidence="6">
    <location>
        <begin position="410"/>
        <end position="434"/>
    </location>
</feature>
<dbReference type="PANTHER" id="PTHR42893:SF11">
    <property type="entry name" value="PROTEIN DETOXIFICATION 43"/>
    <property type="match status" value="1"/>
</dbReference>
<feature type="transmembrane region" description="Helical" evidence="6">
    <location>
        <begin position="230"/>
        <end position="253"/>
    </location>
</feature>
<feature type="region of interest" description="Disordered" evidence="7">
    <location>
        <begin position="1"/>
        <end position="31"/>
    </location>
</feature>
<feature type="transmembrane region" description="Helical" evidence="6">
    <location>
        <begin position="274"/>
        <end position="292"/>
    </location>
</feature>
<dbReference type="Gramene" id="KCW66110">
    <property type="protein sequence ID" value="KCW66110"/>
    <property type="gene ID" value="EUGRSUZ_G03382"/>
</dbReference>
<keyword evidence="4 6" id="KW-1133">Transmembrane helix</keyword>
<evidence type="ECO:0000256" key="4">
    <source>
        <dbReference type="ARBA" id="ARBA00022989"/>
    </source>
</evidence>
<keyword evidence="5 6" id="KW-0472">Membrane</keyword>
<dbReference type="EMBL" id="KK198759">
    <property type="protein sequence ID" value="KCW66110.1"/>
    <property type="molecule type" value="Genomic_DNA"/>
</dbReference>
<gene>
    <name evidence="8" type="ORF">EUGRSUZ_G03382</name>
</gene>
<dbReference type="Pfam" id="PF01554">
    <property type="entry name" value="MatE"/>
    <property type="match status" value="1"/>
</dbReference>
<evidence type="ECO:0000256" key="7">
    <source>
        <dbReference type="SAM" id="MobiDB-lite"/>
    </source>
</evidence>
<evidence type="ECO:0000256" key="2">
    <source>
        <dbReference type="ARBA" id="ARBA00010199"/>
    </source>
</evidence>
<evidence type="ECO:0000256" key="5">
    <source>
        <dbReference type="ARBA" id="ARBA00023136"/>
    </source>
</evidence>
<accession>A0A059BK78</accession>
<comment type="caution">
    <text evidence="6">Lacks conserved residue(s) required for the propagation of feature annotation.</text>
</comment>
<dbReference type="GO" id="GO:0042910">
    <property type="term" value="F:xenobiotic transmembrane transporter activity"/>
    <property type="evidence" value="ECO:0007669"/>
    <property type="project" value="InterPro"/>
</dbReference>
<dbReference type="PANTHER" id="PTHR42893">
    <property type="entry name" value="PROTEIN DETOXIFICATION 44, CHLOROPLASTIC-RELATED"/>
    <property type="match status" value="1"/>
</dbReference>
<comment type="similarity">
    <text evidence="2 6">Belongs to the multi antimicrobial extrusion (MATE) (TC 2.A.66.1) family.</text>
</comment>
<feature type="transmembrane region" description="Helical" evidence="6">
    <location>
        <begin position="318"/>
        <end position="347"/>
    </location>
</feature>
<name>A0A059BK78_EUCGR</name>
<evidence type="ECO:0000256" key="3">
    <source>
        <dbReference type="ARBA" id="ARBA00022692"/>
    </source>
</evidence>
<dbReference type="AlphaFoldDB" id="A0A059BK78"/>
<evidence type="ECO:0000256" key="1">
    <source>
        <dbReference type="ARBA" id="ARBA00004141"/>
    </source>
</evidence>
<comment type="subcellular location">
    <subcellularLocation>
        <location evidence="1">Membrane</location>
        <topology evidence="1">Multi-pass membrane protein</topology>
    </subcellularLocation>
</comment>
<dbReference type="InterPro" id="IPR002528">
    <property type="entry name" value="MATE_fam"/>
</dbReference>
<dbReference type="GO" id="GO:0016020">
    <property type="term" value="C:membrane"/>
    <property type="evidence" value="ECO:0007669"/>
    <property type="project" value="UniProtKB-SubCell"/>
</dbReference>
<dbReference type="GO" id="GO:0015137">
    <property type="term" value="F:citrate transmembrane transporter activity"/>
    <property type="evidence" value="ECO:0000318"/>
    <property type="project" value="GO_Central"/>
</dbReference>
<dbReference type="InParanoid" id="A0A059BK78"/>
<evidence type="ECO:0000313" key="8">
    <source>
        <dbReference type="EMBL" id="KCW66110.1"/>
    </source>
</evidence>
<organism evidence="8">
    <name type="scientific">Eucalyptus grandis</name>
    <name type="common">Flooded gum</name>
    <dbReference type="NCBI Taxonomy" id="71139"/>
    <lineage>
        <taxon>Eukaryota</taxon>
        <taxon>Viridiplantae</taxon>
        <taxon>Streptophyta</taxon>
        <taxon>Embryophyta</taxon>
        <taxon>Tracheophyta</taxon>
        <taxon>Spermatophyta</taxon>
        <taxon>Magnoliopsida</taxon>
        <taxon>eudicotyledons</taxon>
        <taxon>Gunneridae</taxon>
        <taxon>Pentapetalae</taxon>
        <taxon>rosids</taxon>
        <taxon>malvids</taxon>
        <taxon>Myrtales</taxon>
        <taxon>Myrtaceae</taxon>
        <taxon>Myrtoideae</taxon>
        <taxon>Eucalypteae</taxon>
        <taxon>Eucalyptus</taxon>
    </lineage>
</organism>
<dbReference type="OMA" id="ENGIMHP"/>
<dbReference type="GO" id="GO:0015297">
    <property type="term" value="F:antiporter activity"/>
    <property type="evidence" value="ECO:0007669"/>
    <property type="project" value="InterPro"/>
</dbReference>
<dbReference type="eggNOG" id="KOG1347">
    <property type="taxonomic scope" value="Eukaryota"/>
</dbReference>
<keyword evidence="3 6" id="KW-0812">Transmembrane</keyword>
<dbReference type="InterPro" id="IPR044644">
    <property type="entry name" value="DinF-like"/>
</dbReference>